<evidence type="ECO:0000313" key="3">
    <source>
        <dbReference type="Proteomes" id="UP000800038"/>
    </source>
</evidence>
<keyword evidence="3" id="KW-1185">Reference proteome</keyword>
<evidence type="ECO:0000256" key="1">
    <source>
        <dbReference type="SAM" id="Phobius"/>
    </source>
</evidence>
<organism evidence="2 3">
    <name type="scientific">Clathrospora elynae</name>
    <dbReference type="NCBI Taxonomy" id="706981"/>
    <lineage>
        <taxon>Eukaryota</taxon>
        <taxon>Fungi</taxon>
        <taxon>Dikarya</taxon>
        <taxon>Ascomycota</taxon>
        <taxon>Pezizomycotina</taxon>
        <taxon>Dothideomycetes</taxon>
        <taxon>Pleosporomycetidae</taxon>
        <taxon>Pleosporales</taxon>
        <taxon>Diademaceae</taxon>
        <taxon>Clathrospora</taxon>
    </lineage>
</organism>
<dbReference type="EMBL" id="ML976001">
    <property type="protein sequence ID" value="KAF1946851.1"/>
    <property type="molecule type" value="Genomic_DNA"/>
</dbReference>
<keyword evidence="1" id="KW-0472">Membrane</keyword>
<dbReference type="Proteomes" id="UP000800038">
    <property type="component" value="Unassembled WGS sequence"/>
</dbReference>
<keyword evidence="1" id="KW-1133">Transmembrane helix</keyword>
<proteinExistence type="predicted"/>
<keyword evidence="1" id="KW-0812">Transmembrane</keyword>
<name>A0A6A5T2K2_9PLEO</name>
<evidence type="ECO:0000313" key="2">
    <source>
        <dbReference type="EMBL" id="KAF1946851.1"/>
    </source>
</evidence>
<accession>A0A6A5T2K2</accession>
<dbReference type="OrthoDB" id="3758478at2759"/>
<gene>
    <name evidence="2" type="ORF">EJ02DRAFT_198480</name>
</gene>
<reference evidence="2" key="1">
    <citation type="journal article" date="2020" name="Stud. Mycol.">
        <title>101 Dothideomycetes genomes: a test case for predicting lifestyles and emergence of pathogens.</title>
        <authorList>
            <person name="Haridas S."/>
            <person name="Albert R."/>
            <person name="Binder M."/>
            <person name="Bloem J."/>
            <person name="Labutti K."/>
            <person name="Salamov A."/>
            <person name="Andreopoulos B."/>
            <person name="Baker S."/>
            <person name="Barry K."/>
            <person name="Bills G."/>
            <person name="Bluhm B."/>
            <person name="Cannon C."/>
            <person name="Castanera R."/>
            <person name="Culley D."/>
            <person name="Daum C."/>
            <person name="Ezra D."/>
            <person name="Gonzalez J."/>
            <person name="Henrissat B."/>
            <person name="Kuo A."/>
            <person name="Liang C."/>
            <person name="Lipzen A."/>
            <person name="Lutzoni F."/>
            <person name="Magnuson J."/>
            <person name="Mondo S."/>
            <person name="Nolan M."/>
            <person name="Ohm R."/>
            <person name="Pangilinan J."/>
            <person name="Park H.-J."/>
            <person name="Ramirez L."/>
            <person name="Alfaro M."/>
            <person name="Sun H."/>
            <person name="Tritt A."/>
            <person name="Yoshinaga Y."/>
            <person name="Zwiers L.-H."/>
            <person name="Turgeon B."/>
            <person name="Goodwin S."/>
            <person name="Spatafora J."/>
            <person name="Crous P."/>
            <person name="Grigoriev I."/>
        </authorList>
    </citation>
    <scope>NUCLEOTIDE SEQUENCE</scope>
    <source>
        <strain evidence="2">CBS 161.51</strain>
    </source>
</reference>
<protein>
    <submittedName>
        <fullName evidence="2">Uncharacterized protein</fullName>
    </submittedName>
</protein>
<sequence length="195" mass="21655">MPDLKFSTSEIRLATATLAAIATLLPLAYFLYPAQTQDSTEHVNTFNKFIKSYSTLRPQALTTSATYDFTHVSLPTDLNLPTRTLYPFREHAETVFSVFSAFEVTPLEDGNGGDAVHFSRDTDTVVAHCKMGGKVNGESEMGTKLIDAGISEWWTEGVLFVKLSKDGKRVEGVREFMHSKKAEELQIRLDGVLSE</sequence>
<feature type="transmembrane region" description="Helical" evidence="1">
    <location>
        <begin position="12"/>
        <end position="32"/>
    </location>
</feature>
<dbReference type="AlphaFoldDB" id="A0A6A5T2K2"/>